<comment type="caution">
    <text evidence="1">The sequence shown here is derived from an EMBL/GenBank/DDBJ whole genome shotgun (WGS) entry which is preliminary data.</text>
</comment>
<gene>
    <name evidence="1" type="ORF">Moror_2911</name>
</gene>
<evidence type="ECO:0000313" key="2">
    <source>
        <dbReference type="Proteomes" id="UP000017559"/>
    </source>
</evidence>
<organism evidence="1 2">
    <name type="scientific">Moniliophthora roreri (strain MCA 2997)</name>
    <name type="common">Cocoa frosty pod rot fungus</name>
    <name type="synonym">Crinipellis roreri</name>
    <dbReference type="NCBI Taxonomy" id="1381753"/>
    <lineage>
        <taxon>Eukaryota</taxon>
        <taxon>Fungi</taxon>
        <taxon>Dikarya</taxon>
        <taxon>Basidiomycota</taxon>
        <taxon>Agaricomycotina</taxon>
        <taxon>Agaricomycetes</taxon>
        <taxon>Agaricomycetidae</taxon>
        <taxon>Agaricales</taxon>
        <taxon>Marasmiineae</taxon>
        <taxon>Marasmiaceae</taxon>
        <taxon>Moniliophthora</taxon>
    </lineage>
</organism>
<dbReference type="AlphaFoldDB" id="V2XEF9"/>
<evidence type="ECO:0000313" key="1">
    <source>
        <dbReference type="EMBL" id="ESK91191.1"/>
    </source>
</evidence>
<accession>V2XEF9</accession>
<sequence length="69" mass="8284">MPADDKPRSAYQIIKDGWGNRVNFQLSYGLRMTPEDLQEGDLILDVLEKHEREDWEERRREAQAQARRR</sequence>
<name>V2XEF9_MONRO</name>
<protein>
    <submittedName>
        <fullName evidence="1">Uncharacterized protein</fullName>
    </submittedName>
</protein>
<dbReference type="EMBL" id="AWSO01000363">
    <property type="protein sequence ID" value="ESK91191.1"/>
    <property type="molecule type" value="Genomic_DNA"/>
</dbReference>
<dbReference type="HOGENOM" id="CLU_2776499_0_0_1"/>
<dbReference type="OrthoDB" id="4232400at2759"/>
<dbReference type="STRING" id="1381753.V2XEF9"/>
<reference evidence="1 2" key="1">
    <citation type="journal article" date="2014" name="BMC Genomics">
        <title>Genome and secretome analysis of the hemibiotrophic fungal pathogen, Moniliophthora roreri, which causes frosty pod rot disease of cacao: mechanisms of the biotrophic and necrotrophic phases.</title>
        <authorList>
            <person name="Meinhardt L.W."/>
            <person name="Costa G.G.L."/>
            <person name="Thomazella D.P.T."/>
            <person name="Teixeira P.J.P.L."/>
            <person name="Carazzolle M.F."/>
            <person name="Schuster S.C."/>
            <person name="Carlson J.E."/>
            <person name="Guiltinan M.J."/>
            <person name="Mieczkowski P."/>
            <person name="Farmer A."/>
            <person name="Ramaraj T."/>
            <person name="Crozier J."/>
            <person name="Davis R.E."/>
            <person name="Shao J."/>
            <person name="Melnick R.L."/>
            <person name="Pereira G.A.G."/>
            <person name="Bailey B.A."/>
        </authorList>
    </citation>
    <scope>NUCLEOTIDE SEQUENCE [LARGE SCALE GENOMIC DNA]</scope>
    <source>
        <strain evidence="1 2">MCA 2997</strain>
    </source>
</reference>
<dbReference type="Proteomes" id="UP000017559">
    <property type="component" value="Unassembled WGS sequence"/>
</dbReference>
<keyword evidence="2" id="KW-1185">Reference proteome</keyword>
<dbReference type="KEGG" id="mrr:Moror_2911"/>
<proteinExistence type="predicted"/>